<dbReference type="PANTHER" id="PTHR43673">
    <property type="entry name" value="NAD(P)H NITROREDUCTASE YDGI-RELATED"/>
    <property type="match status" value="1"/>
</dbReference>
<feature type="domain" description="Nitroreductase" evidence="3">
    <location>
        <begin position="9"/>
        <end position="154"/>
    </location>
</feature>
<dbReference type="EMBL" id="JACHHD010000012">
    <property type="protein sequence ID" value="MBB5185271.1"/>
    <property type="molecule type" value="Genomic_DNA"/>
</dbReference>
<dbReference type="AlphaFoldDB" id="A0A7W8D157"/>
<evidence type="ECO:0000259" key="3">
    <source>
        <dbReference type="Pfam" id="PF00881"/>
    </source>
</evidence>
<evidence type="ECO:0000256" key="2">
    <source>
        <dbReference type="ARBA" id="ARBA00023002"/>
    </source>
</evidence>
<dbReference type="RefSeq" id="WP_244957050.1">
    <property type="nucleotide sequence ID" value="NZ_JACHHD010000012.1"/>
</dbReference>
<keyword evidence="2" id="KW-0560">Oxidoreductase</keyword>
<organism evidence="4 5">
    <name type="scientific">Faecalicoccus acidiformans</name>
    <dbReference type="NCBI Taxonomy" id="915173"/>
    <lineage>
        <taxon>Bacteria</taxon>
        <taxon>Bacillati</taxon>
        <taxon>Bacillota</taxon>
        <taxon>Erysipelotrichia</taxon>
        <taxon>Erysipelotrichales</taxon>
        <taxon>Erysipelotrichaceae</taxon>
        <taxon>Faecalicoccus</taxon>
    </lineage>
</organism>
<comment type="similarity">
    <text evidence="1">Belongs to the nitroreductase family.</text>
</comment>
<dbReference type="PANTHER" id="PTHR43673:SF10">
    <property type="entry name" value="NADH DEHYDROGENASE_NAD(P)H NITROREDUCTASE XCC3605-RELATED"/>
    <property type="match status" value="1"/>
</dbReference>
<sequence length="174" mass="19523">MMNDMIQMLKTRRSCRAYMDQNVEDSVLDAILEAGTYAPTGMGRQSPLIVCVQDKEIRDKISKLNASILQTDTDPFYGAPIVVIVFGDTRVPTYRDDANLVIGNLLNAAHGMEVDSCYIYRAREVFQTSEGQKLMKQWGIDFAYEGVGNVILGYGKPEGKKAAAQRKEDYIRKI</sequence>
<proteinExistence type="inferred from homology"/>
<evidence type="ECO:0000313" key="4">
    <source>
        <dbReference type="EMBL" id="MBB5185271.1"/>
    </source>
</evidence>
<protein>
    <submittedName>
        <fullName evidence="4">Nitroreductase</fullName>
    </submittedName>
</protein>
<reference evidence="4 5" key="1">
    <citation type="submission" date="2020-08" db="EMBL/GenBank/DDBJ databases">
        <title>Genomic Encyclopedia of Type Strains, Phase IV (KMG-IV): sequencing the most valuable type-strain genomes for metagenomic binning, comparative biology and taxonomic classification.</title>
        <authorList>
            <person name="Goeker M."/>
        </authorList>
    </citation>
    <scope>NUCLEOTIDE SEQUENCE [LARGE SCALE GENOMIC DNA]</scope>
    <source>
        <strain evidence="4 5">DSM 26963</strain>
    </source>
</reference>
<gene>
    <name evidence="4" type="ORF">HNQ43_001324</name>
</gene>
<dbReference type="InterPro" id="IPR000415">
    <property type="entry name" value="Nitroreductase-like"/>
</dbReference>
<dbReference type="Gene3D" id="3.40.109.10">
    <property type="entry name" value="NADH Oxidase"/>
    <property type="match status" value="1"/>
</dbReference>
<name>A0A7W8D157_9FIRM</name>
<evidence type="ECO:0000313" key="5">
    <source>
        <dbReference type="Proteomes" id="UP000521313"/>
    </source>
</evidence>
<dbReference type="Proteomes" id="UP000521313">
    <property type="component" value="Unassembled WGS sequence"/>
</dbReference>
<dbReference type="InterPro" id="IPR029479">
    <property type="entry name" value="Nitroreductase"/>
</dbReference>
<comment type="caution">
    <text evidence="4">The sequence shown here is derived from an EMBL/GenBank/DDBJ whole genome shotgun (WGS) entry which is preliminary data.</text>
</comment>
<dbReference type="SUPFAM" id="SSF55469">
    <property type="entry name" value="FMN-dependent nitroreductase-like"/>
    <property type="match status" value="1"/>
</dbReference>
<evidence type="ECO:0000256" key="1">
    <source>
        <dbReference type="ARBA" id="ARBA00007118"/>
    </source>
</evidence>
<dbReference type="Pfam" id="PF00881">
    <property type="entry name" value="Nitroreductase"/>
    <property type="match status" value="1"/>
</dbReference>
<dbReference type="GO" id="GO:0016491">
    <property type="term" value="F:oxidoreductase activity"/>
    <property type="evidence" value="ECO:0007669"/>
    <property type="project" value="UniProtKB-KW"/>
</dbReference>
<accession>A0A7W8D157</accession>